<keyword evidence="2" id="KW-1185">Reference proteome</keyword>
<reference evidence="1 2" key="1">
    <citation type="submission" date="2023-03" db="EMBL/GenBank/DDBJ databases">
        <title>Draft genome sequence of Streptomyces sp. RB6PN23 isolated from peat swamp forest in Thailand.</title>
        <authorList>
            <person name="Klaysubun C."/>
            <person name="Duangmal K."/>
        </authorList>
    </citation>
    <scope>NUCLEOTIDE SEQUENCE [LARGE SCALE GENOMIC DNA]</scope>
    <source>
        <strain evidence="1 2">RB6PN23</strain>
    </source>
</reference>
<dbReference type="Proteomes" id="UP001216579">
    <property type="component" value="Unassembled WGS sequence"/>
</dbReference>
<accession>A0ABT5ZS89</accession>
<organism evidence="1 2">
    <name type="scientific">Streptomyces silvisoli</name>
    <dbReference type="NCBI Taxonomy" id="3034235"/>
    <lineage>
        <taxon>Bacteria</taxon>
        <taxon>Bacillati</taxon>
        <taxon>Actinomycetota</taxon>
        <taxon>Actinomycetes</taxon>
        <taxon>Kitasatosporales</taxon>
        <taxon>Streptomycetaceae</taxon>
        <taxon>Streptomyces</taxon>
    </lineage>
</organism>
<proteinExistence type="predicted"/>
<comment type="caution">
    <text evidence="1">The sequence shown here is derived from an EMBL/GenBank/DDBJ whole genome shotgun (WGS) entry which is preliminary data.</text>
</comment>
<dbReference type="EMBL" id="JARJBC010000019">
    <property type="protein sequence ID" value="MDF3292709.1"/>
    <property type="molecule type" value="Genomic_DNA"/>
</dbReference>
<name>A0ABT5ZS89_9ACTN</name>
<dbReference type="RefSeq" id="WP_276095755.1">
    <property type="nucleotide sequence ID" value="NZ_JARJBC010000019.1"/>
</dbReference>
<protein>
    <submittedName>
        <fullName evidence="1">Uncharacterized protein</fullName>
    </submittedName>
</protein>
<sequence length="51" mass="5307">MPDDVGVPHSIFGTPLLALFLPEYVEYGGAGDALTCDQEVGERVEAGSVIA</sequence>
<gene>
    <name evidence="1" type="ORF">P3G67_26500</name>
</gene>
<evidence type="ECO:0000313" key="2">
    <source>
        <dbReference type="Proteomes" id="UP001216579"/>
    </source>
</evidence>
<evidence type="ECO:0000313" key="1">
    <source>
        <dbReference type="EMBL" id="MDF3292709.1"/>
    </source>
</evidence>